<sequence length="77" mass="9083">MPRKRELEVLKELKNDLDLRGILVIIYTSSTAKENIKSVYQSYANGYIKKSADFDDHIKIAKVVQYYWFSTSIFYEP</sequence>
<dbReference type="AlphaFoldDB" id="A0A1H5VUT4"/>
<name>A0A1H5VUT4_9PROT</name>
<dbReference type="Proteomes" id="UP000236753">
    <property type="component" value="Unassembled WGS sequence"/>
</dbReference>
<organism evidence="3 4">
    <name type="scientific">Nitrosomonas ureae</name>
    <dbReference type="NCBI Taxonomy" id="44577"/>
    <lineage>
        <taxon>Bacteria</taxon>
        <taxon>Pseudomonadati</taxon>
        <taxon>Pseudomonadota</taxon>
        <taxon>Betaproteobacteria</taxon>
        <taxon>Nitrosomonadales</taxon>
        <taxon>Nitrosomonadaceae</taxon>
        <taxon>Nitrosomonas</taxon>
    </lineage>
</organism>
<dbReference type="InterPro" id="IPR011006">
    <property type="entry name" value="CheY-like_superfamily"/>
</dbReference>
<dbReference type="SUPFAM" id="SSF52172">
    <property type="entry name" value="CheY-like"/>
    <property type="match status" value="1"/>
</dbReference>
<evidence type="ECO:0000259" key="2">
    <source>
        <dbReference type="PROSITE" id="PS50110"/>
    </source>
</evidence>
<dbReference type="Gene3D" id="3.40.50.2300">
    <property type="match status" value="1"/>
</dbReference>
<evidence type="ECO:0000256" key="1">
    <source>
        <dbReference type="PROSITE-ProRule" id="PRU00169"/>
    </source>
</evidence>
<comment type="caution">
    <text evidence="1">Lacks conserved residue(s) required for the propagation of feature annotation.</text>
</comment>
<proteinExistence type="predicted"/>
<evidence type="ECO:0000313" key="4">
    <source>
        <dbReference type="Proteomes" id="UP000236753"/>
    </source>
</evidence>
<dbReference type="EMBL" id="FNUX01000014">
    <property type="protein sequence ID" value="SEF90766.1"/>
    <property type="molecule type" value="Genomic_DNA"/>
</dbReference>
<accession>A0A1H5VUT4</accession>
<reference evidence="3 4" key="1">
    <citation type="submission" date="2016-10" db="EMBL/GenBank/DDBJ databases">
        <authorList>
            <person name="de Groot N.N."/>
        </authorList>
    </citation>
    <scope>NUCLEOTIDE SEQUENCE [LARGE SCALE GENOMIC DNA]</scope>
    <source>
        <strain evidence="3 4">Nm13</strain>
    </source>
</reference>
<feature type="domain" description="Response regulatory" evidence="2">
    <location>
        <begin position="1"/>
        <end position="65"/>
    </location>
</feature>
<dbReference type="PROSITE" id="PS50110">
    <property type="entry name" value="RESPONSE_REGULATORY"/>
    <property type="match status" value="1"/>
</dbReference>
<dbReference type="OrthoDB" id="9793549at2"/>
<protein>
    <recommendedName>
        <fullName evidence="2">Response regulatory domain-containing protein</fullName>
    </recommendedName>
</protein>
<gene>
    <name evidence="3" type="ORF">SAMN05216334_11459</name>
</gene>
<evidence type="ECO:0000313" key="3">
    <source>
        <dbReference type="EMBL" id="SEF90766.1"/>
    </source>
</evidence>
<dbReference type="GO" id="GO:0000160">
    <property type="term" value="P:phosphorelay signal transduction system"/>
    <property type="evidence" value="ECO:0007669"/>
    <property type="project" value="InterPro"/>
</dbReference>
<dbReference type="InterPro" id="IPR001789">
    <property type="entry name" value="Sig_transdc_resp-reg_receiver"/>
</dbReference>